<dbReference type="Pfam" id="PF00651">
    <property type="entry name" value="BTB"/>
    <property type="match status" value="1"/>
</dbReference>
<organism evidence="2 3">
    <name type="scientific">Elasticomyces elasticus</name>
    <dbReference type="NCBI Taxonomy" id="574655"/>
    <lineage>
        <taxon>Eukaryota</taxon>
        <taxon>Fungi</taxon>
        <taxon>Dikarya</taxon>
        <taxon>Ascomycota</taxon>
        <taxon>Pezizomycotina</taxon>
        <taxon>Dothideomycetes</taxon>
        <taxon>Dothideomycetidae</taxon>
        <taxon>Mycosphaerellales</taxon>
        <taxon>Teratosphaeriaceae</taxon>
        <taxon>Elasticomyces</taxon>
    </lineage>
</organism>
<name>A0AAN7WJK9_9PEZI</name>
<protein>
    <recommendedName>
        <fullName evidence="1">BTB domain-containing protein</fullName>
    </recommendedName>
</protein>
<proteinExistence type="predicted"/>
<evidence type="ECO:0000313" key="3">
    <source>
        <dbReference type="Proteomes" id="UP001310594"/>
    </source>
</evidence>
<dbReference type="CDD" id="cd18186">
    <property type="entry name" value="BTB_POZ_ZBTB_KLHL-like"/>
    <property type="match status" value="1"/>
</dbReference>
<dbReference type="SUPFAM" id="SSF54695">
    <property type="entry name" value="POZ domain"/>
    <property type="match status" value="1"/>
</dbReference>
<evidence type="ECO:0000313" key="2">
    <source>
        <dbReference type="EMBL" id="KAK5700558.1"/>
    </source>
</evidence>
<comment type="caution">
    <text evidence="2">The sequence shown here is derived from an EMBL/GenBank/DDBJ whole genome shotgun (WGS) entry which is preliminary data.</text>
</comment>
<reference evidence="2" key="1">
    <citation type="submission" date="2023-08" db="EMBL/GenBank/DDBJ databases">
        <title>Black Yeasts Isolated from many extreme environments.</title>
        <authorList>
            <person name="Coleine C."/>
            <person name="Stajich J.E."/>
            <person name="Selbmann L."/>
        </authorList>
    </citation>
    <scope>NUCLEOTIDE SEQUENCE</scope>
    <source>
        <strain evidence="2">CCFEE 5810</strain>
    </source>
</reference>
<gene>
    <name evidence="2" type="ORF">LTR97_005075</name>
</gene>
<dbReference type="SMART" id="SM00225">
    <property type="entry name" value="BTB"/>
    <property type="match status" value="1"/>
</dbReference>
<dbReference type="AlphaFoldDB" id="A0AAN7WJK9"/>
<dbReference type="Proteomes" id="UP001310594">
    <property type="component" value="Unassembled WGS sequence"/>
</dbReference>
<dbReference type="EMBL" id="JAVRQU010000007">
    <property type="protein sequence ID" value="KAK5700558.1"/>
    <property type="molecule type" value="Genomic_DNA"/>
</dbReference>
<evidence type="ECO:0000259" key="1">
    <source>
        <dbReference type="PROSITE" id="PS50097"/>
    </source>
</evidence>
<accession>A0AAN7WJK9</accession>
<dbReference type="PANTHER" id="PTHR24413">
    <property type="entry name" value="SPECKLE-TYPE POZ PROTEIN"/>
    <property type="match status" value="1"/>
</dbReference>
<feature type="domain" description="BTB" evidence="1">
    <location>
        <begin position="15"/>
        <end position="74"/>
    </location>
</feature>
<dbReference type="InterPro" id="IPR000210">
    <property type="entry name" value="BTB/POZ_dom"/>
</dbReference>
<dbReference type="InterPro" id="IPR011333">
    <property type="entry name" value="SKP1/BTB/POZ_sf"/>
</dbReference>
<dbReference type="Gene3D" id="3.30.710.10">
    <property type="entry name" value="Potassium Channel Kv1.1, Chain A"/>
    <property type="match status" value="1"/>
</dbReference>
<dbReference type="PROSITE" id="PS50097">
    <property type="entry name" value="BTB"/>
    <property type="match status" value="1"/>
</dbReference>
<sequence length="311" mass="34777">MTFSAAELYGDSELSDVIIAFRDYEVPAHKLILSCRSTWFRAALKLNTRSFLRLHVNENDADIVASMLSWIYTSVYPPFDANAPELWRYHVKIAAMAEKYGVATLWEAAMERFDNVHINNTTEAAAALHALFAYRQSATHPCERTRLLQSEEFLEILQEAEHTTFCAAQPRKPLDYISLLADAVAERPEAPCEEQAAVTRNTLFSGLRFSTNDLRELRNAGVSECHAEGPRESMVYVTLLADAVADKEEEVVCEEPSRSAALMRKRLFSALRSSTSNLREAWKAAVGARLGNQGEGLVGCEGRPWLDGERG</sequence>